<comment type="caution">
    <text evidence="2">The sequence shown here is derived from an EMBL/GenBank/DDBJ whole genome shotgun (WGS) entry which is preliminary data.</text>
</comment>
<keyword evidence="1" id="KW-1133">Transmembrane helix</keyword>
<keyword evidence="1" id="KW-0472">Membrane</keyword>
<feature type="transmembrane region" description="Helical" evidence="1">
    <location>
        <begin position="207"/>
        <end position="232"/>
    </location>
</feature>
<gene>
    <name evidence="2" type="ORF">AAEO56_10575</name>
</gene>
<organism evidence="2 3">
    <name type="scientific">Flavobacterium arundinis</name>
    <dbReference type="NCBI Taxonomy" id="3139143"/>
    <lineage>
        <taxon>Bacteria</taxon>
        <taxon>Pseudomonadati</taxon>
        <taxon>Bacteroidota</taxon>
        <taxon>Flavobacteriia</taxon>
        <taxon>Flavobacteriales</taxon>
        <taxon>Flavobacteriaceae</taxon>
        <taxon>Flavobacterium</taxon>
    </lineage>
</organism>
<feature type="transmembrane region" description="Helical" evidence="1">
    <location>
        <begin position="252"/>
        <end position="270"/>
    </location>
</feature>
<dbReference type="EMBL" id="JBBYHR010000005">
    <property type="protein sequence ID" value="MEL1244706.1"/>
    <property type="molecule type" value="Genomic_DNA"/>
</dbReference>
<name>A0ABU9HXJ1_9FLAO</name>
<feature type="transmembrane region" description="Helical" evidence="1">
    <location>
        <begin position="14"/>
        <end position="38"/>
    </location>
</feature>
<dbReference type="InterPro" id="IPR021354">
    <property type="entry name" value="DUF2975"/>
</dbReference>
<dbReference type="Pfam" id="PF11188">
    <property type="entry name" value="DUF2975"/>
    <property type="match status" value="1"/>
</dbReference>
<keyword evidence="1" id="KW-0812">Transmembrane</keyword>
<reference evidence="2 3" key="1">
    <citation type="submission" date="2024-04" db="EMBL/GenBank/DDBJ databases">
        <title>Flavobacterium sp. DGU11 16S ribosomal RNA gene Genome sequencing and assembly.</title>
        <authorList>
            <person name="Park S."/>
        </authorList>
    </citation>
    <scope>NUCLEOTIDE SEQUENCE [LARGE SCALE GENOMIC DNA]</scope>
    <source>
        <strain evidence="2 3">DGU11</strain>
    </source>
</reference>
<proteinExistence type="predicted"/>
<keyword evidence="3" id="KW-1185">Reference proteome</keyword>
<evidence type="ECO:0000256" key="1">
    <source>
        <dbReference type="SAM" id="Phobius"/>
    </source>
</evidence>
<dbReference type="RefSeq" id="WP_341697022.1">
    <property type="nucleotide sequence ID" value="NZ_JBBYHR010000005.1"/>
</dbReference>
<protein>
    <submittedName>
        <fullName evidence="2">DUF2975 domain-containing protein</fullName>
    </submittedName>
</protein>
<evidence type="ECO:0000313" key="3">
    <source>
        <dbReference type="Proteomes" id="UP001464555"/>
    </source>
</evidence>
<dbReference type="Proteomes" id="UP001464555">
    <property type="component" value="Unassembled WGS sequence"/>
</dbReference>
<accession>A0ABU9HXJ1</accession>
<sequence length="284" mass="32178">MEKQQRKDRLVSRLYYISAVMLGIAILYFAMIVGFDIFQKKKLDNFTPYPNHLTGYNMSANMRVTTFDTVINFNRKNLSGRSSFESGSIIIQDGACTGFSRSEINSVLNDTTYAKILTLQTKKVTTSDNFNANVGKVTLSPARVEAYLSIKPDSIWLTIVLAVRNYSFMLCIIFILFQLTLLFRKLKNDFSFNSNLSRAIWKIGNCLLIYQLLLFATGALVMQFIEAVTYYQETAGTPGSLQVMHLDISYDVNLAVVFIGLSLVVLSKLLNYGYELQQENELTI</sequence>
<evidence type="ECO:0000313" key="2">
    <source>
        <dbReference type="EMBL" id="MEL1244706.1"/>
    </source>
</evidence>
<feature type="transmembrane region" description="Helical" evidence="1">
    <location>
        <begin position="166"/>
        <end position="186"/>
    </location>
</feature>